<proteinExistence type="predicted"/>
<sequence>MKRYITGGIAGFLIATAASAHAADVVSLVGKTIQGAFPIQIDGKPLDAPAIVVDGTSYLPVRAFGEATGYDVSFDADLGIALKKKEAPAPQPQPSPAAPATPPAAQAPGDIKAGYKAISTVILSRDGEKLKKSSGKFDIIQVNGAQYVSLITLSSFYTVSWREPLVELSLDGQTVTRVPTGTAYSKGSGAFTYDGAIYVNLSQLGLEATVSGDTLVLTEQ</sequence>
<name>A0ABR5AF18_9BACL</name>
<evidence type="ECO:0000313" key="4">
    <source>
        <dbReference type="Proteomes" id="UP000031967"/>
    </source>
</evidence>
<evidence type="ECO:0000256" key="2">
    <source>
        <dbReference type="SAM" id="SignalP"/>
    </source>
</evidence>
<feature type="signal peptide" evidence="2">
    <location>
        <begin position="1"/>
        <end position="22"/>
    </location>
</feature>
<dbReference type="Proteomes" id="UP000031967">
    <property type="component" value="Unassembled WGS sequence"/>
</dbReference>
<evidence type="ECO:0000256" key="1">
    <source>
        <dbReference type="SAM" id="MobiDB-lite"/>
    </source>
</evidence>
<evidence type="ECO:0000313" key="3">
    <source>
        <dbReference type="EMBL" id="KIL39658.1"/>
    </source>
</evidence>
<dbReference type="RefSeq" id="WP_041049027.1">
    <property type="nucleotide sequence ID" value="NZ_JXAK01000033.1"/>
</dbReference>
<keyword evidence="2" id="KW-0732">Signal</keyword>
<dbReference type="EMBL" id="JXAK01000033">
    <property type="protein sequence ID" value="KIL39658.1"/>
    <property type="molecule type" value="Genomic_DNA"/>
</dbReference>
<feature type="compositionally biased region" description="Pro residues" evidence="1">
    <location>
        <begin position="89"/>
        <end position="102"/>
    </location>
</feature>
<feature type="chain" id="PRO_5046500011" description="Copper amine oxidase-like N-terminal domain-containing protein" evidence="2">
    <location>
        <begin position="23"/>
        <end position="220"/>
    </location>
</feature>
<gene>
    <name evidence="3" type="ORF">SD70_18625</name>
</gene>
<protein>
    <recommendedName>
        <fullName evidence="5">Copper amine oxidase-like N-terminal domain-containing protein</fullName>
    </recommendedName>
</protein>
<evidence type="ECO:0008006" key="5">
    <source>
        <dbReference type="Google" id="ProtNLM"/>
    </source>
</evidence>
<feature type="region of interest" description="Disordered" evidence="1">
    <location>
        <begin position="86"/>
        <end position="107"/>
    </location>
</feature>
<organism evidence="3 4">
    <name type="scientific">Gordoniibacillus kamchatkensis</name>
    <dbReference type="NCBI Taxonomy" id="1590651"/>
    <lineage>
        <taxon>Bacteria</taxon>
        <taxon>Bacillati</taxon>
        <taxon>Bacillota</taxon>
        <taxon>Bacilli</taxon>
        <taxon>Bacillales</taxon>
        <taxon>Paenibacillaceae</taxon>
        <taxon>Gordoniibacillus</taxon>
    </lineage>
</organism>
<keyword evidence="4" id="KW-1185">Reference proteome</keyword>
<reference evidence="3 4" key="1">
    <citation type="submission" date="2014-12" db="EMBL/GenBank/DDBJ databases">
        <title>Draft genome sequence of Paenibacillus kamchatkensis strain B-2647.</title>
        <authorList>
            <person name="Karlyshev A.V."/>
            <person name="Kudryashova E.B."/>
        </authorList>
    </citation>
    <scope>NUCLEOTIDE SEQUENCE [LARGE SCALE GENOMIC DNA]</scope>
    <source>
        <strain evidence="3 4">VKM B-2647</strain>
    </source>
</reference>
<accession>A0ABR5AF18</accession>
<comment type="caution">
    <text evidence="3">The sequence shown here is derived from an EMBL/GenBank/DDBJ whole genome shotgun (WGS) entry which is preliminary data.</text>
</comment>